<dbReference type="CDD" id="cd17352">
    <property type="entry name" value="MFS_MCT_SLC16"/>
    <property type="match status" value="1"/>
</dbReference>
<gene>
    <name evidence="5" type="ORF">KUCA_T00002301001</name>
</gene>
<accession>W6MVJ3</accession>
<evidence type="ECO:0000313" key="6">
    <source>
        <dbReference type="Proteomes" id="UP000019384"/>
    </source>
</evidence>
<dbReference type="AlphaFoldDB" id="W6MVJ3"/>
<feature type="transmembrane region" description="Helical" evidence="3">
    <location>
        <begin position="123"/>
        <end position="145"/>
    </location>
</feature>
<feature type="transmembrane region" description="Helical" evidence="3">
    <location>
        <begin position="421"/>
        <end position="443"/>
    </location>
</feature>
<dbReference type="Gene3D" id="1.20.1250.20">
    <property type="entry name" value="MFS general substrate transporter like domains"/>
    <property type="match status" value="1"/>
</dbReference>
<keyword evidence="3" id="KW-0472">Membrane</keyword>
<dbReference type="InterPro" id="IPR011701">
    <property type="entry name" value="MFS"/>
</dbReference>
<feature type="transmembrane region" description="Helical" evidence="3">
    <location>
        <begin position="152"/>
        <end position="171"/>
    </location>
</feature>
<keyword evidence="3" id="KW-1133">Transmembrane helix</keyword>
<feature type="transmembrane region" description="Helical" evidence="3">
    <location>
        <begin position="209"/>
        <end position="229"/>
    </location>
</feature>
<dbReference type="InterPro" id="IPR020846">
    <property type="entry name" value="MFS_dom"/>
</dbReference>
<dbReference type="InterPro" id="IPR036259">
    <property type="entry name" value="MFS_trans_sf"/>
</dbReference>
<evidence type="ECO:0000256" key="2">
    <source>
        <dbReference type="ARBA" id="ARBA00006727"/>
    </source>
</evidence>
<feature type="transmembrane region" description="Helical" evidence="3">
    <location>
        <begin position="385"/>
        <end position="409"/>
    </location>
</feature>
<dbReference type="GO" id="GO:0032218">
    <property type="term" value="P:riboflavin transport"/>
    <property type="evidence" value="ECO:0007669"/>
    <property type="project" value="TreeGrafter"/>
</dbReference>
<sequence length="482" mass="52513">MLESSLLKQVFPKNTKEEYLIRSAAMTLDISQEPQILESCKTVELDSPATALDTTEESNLLQENELFGMDKGQKFPDGGRKAYTVVLGANLGLMATFAIMNSMGVVESYIMSHQLAELPTSTVGWVFGVYTFMTYAGGIVGGPIFDALGVKYPLVAGAILQCGGIFATANAKTVWQFVLGYGVMAGLGTALLMPSVIGVVSHWFLKRRGLALGMAQMGGSAGGIVFPLMFRSLFPKIGYAWSMRVFAFISVVLLLCCFLLVRDRNDEINEKFSGKSVWERVKASIDFSGFKDPRYRWLTCSLFFNEFSLMINYTYLPSYATSRGFSDSTGYLTLVALNAAGMIGRSIPAHFSDRIGRFNTITVAALMIAISNWAIWLPFGSNIYGLYVFCGIFGASAATTLSLTAICTGQISRVEDFGKRFGTAYFFVAFGNLIVLPIGGAIIGNGSRNGYNHMVLFACCMSTLTFVCFLATRFTVSRGLIV</sequence>
<dbReference type="EMBL" id="HG793127">
    <property type="protein sequence ID" value="CDK26330.1"/>
    <property type="molecule type" value="Genomic_DNA"/>
</dbReference>
<dbReference type="InterPro" id="IPR050327">
    <property type="entry name" value="Proton-linked_MCT"/>
</dbReference>
<feature type="transmembrane region" description="Helical" evidence="3">
    <location>
        <begin position="82"/>
        <end position="103"/>
    </location>
</feature>
<reference evidence="5" key="1">
    <citation type="submission" date="2013-12" db="EMBL/GenBank/DDBJ databases">
        <authorList>
            <person name="Genoscope - CEA"/>
        </authorList>
    </citation>
    <scope>NUCLEOTIDE SEQUENCE</scope>
    <source>
        <strain evidence="5">CBS 1993</strain>
    </source>
</reference>
<dbReference type="Pfam" id="PF07690">
    <property type="entry name" value="MFS_1"/>
    <property type="match status" value="1"/>
</dbReference>
<feature type="transmembrane region" description="Helical" evidence="3">
    <location>
        <begin position="177"/>
        <end position="197"/>
    </location>
</feature>
<evidence type="ECO:0000256" key="1">
    <source>
        <dbReference type="ARBA" id="ARBA00004141"/>
    </source>
</evidence>
<dbReference type="GO" id="GO:0022857">
    <property type="term" value="F:transmembrane transporter activity"/>
    <property type="evidence" value="ECO:0007669"/>
    <property type="project" value="InterPro"/>
</dbReference>
<name>W6MVJ3_9ASCO</name>
<feature type="transmembrane region" description="Helical" evidence="3">
    <location>
        <begin position="455"/>
        <end position="476"/>
    </location>
</feature>
<comment type="subcellular location">
    <subcellularLocation>
        <location evidence="1">Membrane</location>
        <topology evidence="1">Multi-pass membrane protein</topology>
    </subcellularLocation>
</comment>
<dbReference type="Proteomes" id="UP000019384">
    <property type="component" value="Unassembled WGS sequence"/>
</dbReference>
<evidence type="ECO:0000256" key="3">
    <source>
        <dbReference type="SAM" id="Phobius"/>
    </source>
</evidence>
<feature type="transmembrane region" description="Helical" evidence="3">
    <location>
        <begin position="241"/>
        <end position="261"/>
    </location>
</feature>
<dbReference type="PANTHER" id="PTHR11360">
    <property type="entry name" value="MONOCARBOXYLATE TRANSPORTER"/>
    <property type="match status" value="1"/>
</dbReference>
<dbReference type="GeneID" id="34519724"/>
<dbReference type="RefSeq" id="XP_022458336.1">
    <property type="nucleotide sequence ID" value="XM_022602541.1"/>
</dbReference>
<evidence type="ECO:0000313" key="5">
    <source>
        <dbReference type="EMBL" id="CDK26330.1"/>
    </source>
</evidence>
<organism evidence="5 6">
    <name type="scientific">Kuraishia capsulata CBS 1993</name>
    <dbReference type="NCBI Taxonomy" id="1382522"/>
    <lineage>
        <taxon>Eukaryota</taxon>
        <taxon>Fungi</taxon>
        <taxon>Dikarya</taxon>
        <taxon>Ascomycota</taxon>
        <taxon>Saccharomycotina</taxon>
        <taxon>Pichiomycetes</taxon>
        <taxon>Pichiales</taxon>
        <taxon>Pichiaceae</taxon>
        <taxon>Kuraishia</taxon>
    </lineage>
</organism>
<dbReference type="SUPFAM" id="SSF103473">
    <property type="entry name" value="MFS general substrate transporter"/>
    <property type="match status" value="1"/>
</dbReference>
<dbReference type="HOGENOM" id="CLU_001265_1_0_1"/>
<keyword evidence="6" id="KW-1185">Reference proteome</keyword>
<dbReference type="GO" id="GO:0016020">
    <property type="term" value="C:membrane"/>
    <property type="evidence" value="ECO:0007669"/>
    <property type="project" value="UniProtKB-SubCell"/>
</dbReference>
<reference evidence="5" key="2">
    <citation type="submission" date="2014-02" db="EMBL/GenBank/DDBJ databases">
        <title>Complete DNA sequence of /Kuraishia capsulata/ illustrates novel genomic features among budding yeasts (/Saccharomycotina/).</title>
        <authorList>
            <person name="Morales L."/>
            <person name="Noel B."/>
            <person name="Porcel B."/>
            <person name="Marcet-Houben M."/>
            <person name="Hullo M-F."/>
            <person name="Sacerdot C."/>
            <person name="Tekaia F."/>
            <person name="Leh-Louis V."/>
            <person name="Despons L."/>
            <person name="Khanna V."/>
            <person name="Aury J-M."/>
            <person name="Barbe V."/>
            <person name="Couloux A."/>
            <person name="Labadie K."/>
            <person name="Pelletier E."/>
            <person name="Souciet J-L."/>
            <person name="Boekhout T."/>
            <person name="Gabaldon T."/>
            <person name="Wincker P."/>
            <person name="Dujon B."/>
        </authorList>
    </citation>
    <scope>NUCLEOTIDE SEQUENCE</scope>
    <source>
        <strain evidence="5">CBS 1993</strain>
    </source>
</reference>
<protein>
    <recommendedName>
        <fullName evidence="4">Major facilitator superfamily (MFS) profile domain-containing protein</fullName>
    </recommendedName>
</protein>
<dbReference type="PANTHER" id="PTHR11360:SF177">
    <property type="entry name" value="RIBOFLAVIN TRANSPORTER MCH5"/>
    <property type="match status" value="1"/>
</dbReference>
<feature type="transmembrane region" description="Helical" evidence="3">
    <location>
        <begin position="359"/>
        <end position="379"/>
    </location>
</feature>
<proteinExistence type="inferred from homology"/>
<dbReference type="OrthoDB" id="6509908at2759"/>
<dbReference type="PROSITE" id="PS50850">
    <property type="entry name" value="MFS"/>
    <property type="match status" value="1"/>
</dbReference>
<keyword evidence="3" id="KW-0812">Transmembrane</keyword>
<evidence type="ECO:0000259" key="4">
    <source>
        <dbReference type="PROSITE" id="PS50850"/>
    </source>
</evidence>
<comment type="similarity">
    <text evidence="2">Belongs to the major facilitator superfamily. Monocarboxylate porter (TC 2.A.1.13) family.</text>
</comment>
<feature type="domain" description="Major facilitator superfamily (MFS) profile" evidence="4">
    <location>
        <begin position="81"/>
        <end position="482"/>
    </location>
</feature>